<name>A0A814YJC3_9BILA</name>
<organism evidence="2 3">
    <name type="scientific">Rotaria magnacalcarata</name>
    <dbReference type="NCBI Taxonomy" id="392030"/>
    <lineage>
        <taxon>Eukaryota</taxon>
        <taxon>Metazoa</taxon>
        <taxon>Spiralia</taxon>
        <taxon>Gnathifera</taxon>
        <taxon>Rotifera</taxon>
        <taxon>Eurotatoria</taxon>
        <taxon>Bdelloidea</taxon>
        <taxon>Philodinida</taxon>
        <taxon>Philodinidae</taxon>
        <taxon>Rotaria</taxon>
    </lineage>
</organism>
<sequence length="197" mass="22279">MDTNLSCERNCLGCTQIKDGIVRWIKILLKKPGTDVFYSKEALIAALLHEFAHCITPPSIEDHHSKLFYSNFEKILRVAELKEIFILPTKANKFSYQSLRRFDAIDLGVAPPSSCGYSPLYNPFKTNSNSLRIVVIAPNHEQKLITLSHNEKTLTSLSKLIKQKFQLKPNAIILPGGEKLTNEILQTLLIESTLHFS</sequence>
<dbReference type="EMBL" id="CAJNOW010000086">
    <property type="protein sequence ID" value="CAF1231542.1"/>
    <property type="molecule type" value="Genomic_DNA"/>
</dbReference>
<dbReference type="EMBL" id="CAJNOV010000037">
    <property type="protein sequence ID" value="CAF0962884.1"/>
    <property type="molecule type" value="Genomic_DNA"/>
</dbReference>
<dbReference type="AlphaFoldDB" id="A0A814YJC3"/>
<dbReference type="OrthoDB" id="10293076at2759"/>
<comment type="caution">
    <text evidence="2">The sequence shown here is derived from an EMBL/GenBank/DDBJ whole genome shotgun (WGS) entry which is preliminary data.</text>
</comment>
<gene>
    <name evidence="1" type="ORF">CJN711_LOCUS509</name>
    <name evidence="2" type="ORF">KQP761_LOCUS1331</name>
</gene>
<reference evidence="2" key="1">
    <citation type="submission" date="2021-02" db="EMBL/GenBank/DDBJ databases">
        <authorList>
            <person name="Nowell W R."/>
        </authorList>
    </citation>
    <scope>NUCLEOTIDE SEQUENCE</scope>
</reference>
<dbReference type="Proteomes" id="UP000663855">
    <property type="component" value="Unassembled WGS sequence"/>
</dbReference>
<accession>A0A814YJC3</accession>
<dbReference type="Proteomes" id="UP000663834">
    <property type="component" value="Unassembled WGS sequence"/>
</dbReference>
<evidence type="ECO:0000313" key="1">
    <source>
        <dbReference type="EMBL" id="CAF0962884.1"/>
    </source>
</evidence>
<evidence type="ECO:0000313" key="2">
    <source>
        <dbReference type="EMBL" id="CAF1231542.1"/>
    </source>
</evidence>
<protein>
    <submittedName>
        <fullName evidence="2">Uncharacterized protein</fullName>
    </submittedName>
</protein>
<evidence type="ECO:0000313" key="3">
    <source>
        <dbReference type="Proteomes" id="UP000663834"/>
    </source>
</evidence>
<proteinExistence type="predicted"/>